<dbReference type="InterPro" id="IPR023198">
    <property type="entry name" value="PGP-like_dom2"/>
</dbReference>
<dbReference type="Pfam" id="PF00702">
    <property type="entry name" value="Hydrolase"/>
    <property type="match status" value="1"/>
</dbReference>
<dbReference type="Gene3D" id="1.10.150.240">
    <property type="entry name" value="Putative phosphatase, domain 2"/>
    <property type="match status" value="1"/>
</dbReference>
<gene>
    <name evidence="1" type="ORF">UFOPK3046_01751</name>
    <name evidence="2" type="ORF">UFOPK4354_01264</name>
</gene>
<dbReference type="Gene3D" id="3.40.50.1000">
    <property type="entry name" value="HAD superfamily/HAD-like"/>
    <property type="match status" value="1"/>
</dbReference>
<dbReference type="NCBIfam" id="TIGR01509">
    <property type="entry name" value="HAD-SF-IA-v3"/>
    <property type="match status" value="1"/>
</dbReference>
<dbReference type="PRINTS" id="PR00413">
    <property type="entry name" value="HADHALOGNASE"/>
</dbReference>
<proteinExistence type="predicted"/>
<name>A0A6J6ZHV2_9ZZZZ</name>
<dbReference type="InterPro" id="IPR006439">
    <property type="entry name" value="HAD-SF_hydro_IA"/>
</dbReference>
<dbReference type="InterPro" id="IPR023214">
    <property type="entry name" value="HAD_sf"/>
</dbReference>
<organism evidence="1">
    <name type="scientific">freshwater metagenome</name>
    <dbReference type="NCBI Taxonomy" id="449393"/>
    <lineage>
        <taxon>unclassified sequences</taxon>
        <taxon>metagenomes</taxon>
        <taxon>ecological metagenomes</taxon>
    </lineage>
</organism>
<dbReference type="InterPro" id="IPR036412">
    <property type="entry name" value="HAD-like_sf"/>
</dbReference>
<dbReference type="PANTHER" id="PTHR43611">
    <property type="entry name" value="ALPHA-D-GLUCOSE 1-PHOSPHATE PHOSPHATASE"/>
    <property type="match status" value="1"/>
</dbReference>
<dbReference type="PANTHER" id="PTHR43611:SF3">
    <property type="entry name" value="FLAVIN MONONUCLEOTIDE HYDROLASE 1, CHLOROPLATIC"/>
    <property type="match status" value="1"/>
</dbReference>
<accession>A0A6J6ZHV2</accession>
<dbReference type="EMBL" id="CAFBQW010000143">
    <property type="protein sequence ID" value="CAB5067691.1"/>
    <property type="molecule type" value="Genomic_DNA"/>
</dbReference>
<reference evidence="1" key="1">
    <citation type="submission" date="2020-05" db="EMBL/GenBank/DDBJ databases">
        <authorList>
            <person name="Chiriac C."/>
            <person name="Salcher M."/>
            <person name="Ghai R."/>
            <person name="Kavagutti S V."/>
        </authorList>
    </citation>
    <scope>NUCLEOTIDE SEQUENCE</scope>
</reference>
<dbReference type="EMBL" id="CAFAAQ010000210">
    <property type="protein sequence ID" value="CAB4821330.1"/>
    <property type="molecule type" value="Genomic_DNA"/>
</dbReference>
<protein>
    <submittedName>
        <fullName evidence="1">Unannotated protein</fullName>
    </submittedName>
</protein>
<dbReference type="AlphaFoldDB" id="A0A6J6ZHV2"/>
<evidence type="ECO:0000313" key="1">
    <source>
        <dbReference type="EMBL" id="CAB4821330.1"/>
    </source>
</evidence>
<dbReference type="SUPFAM" id="SSF56784">
    <property type="entry name" value="HAD-like"/>
    <property type="match status" value="1"/>
</dbReference>
<sequence>MPDDRLLPTAVIFDLDGVIRDWNDVEISQVEVAYGLEPGTILRVGFGTELGAAATTGKLDYRSWMDAIRSQVTGTHGIEVAGALDAWEANVGLINTEMLQILRSVRSQATVALLSNGTTRLRRDLAVLDLTDEFDVIFNTAEIGIAKPDPAVFHHVLSELETTAPETLFIDDLALNVQGALSIGIRAHHHLDASSTVEFLCANGFTMRGISTP</sequence>
<dbReference type="SFLD" id="SFLDG01129">
    <property type="entry name" value="C1.5:_HAD__Beta-PGM__Phosphata"/>
    <property type="match status" value="1"/>
</dbReference>
<dbReference type="SFLD" id="SFLDS00003">
    <property type="entry name" value="Haloacid_Dehalogenase"/>
    <property type="match status" value="1"/>
</dbReference>
<evidence type="ECO:0000313" key="2">
    <source>
        <dbReference type="EMBL" id="CAB5067691.1"/>
    </source>
</evidence>